<dbReference type="InterPro" id="IPR016188">
    <property type="entry name" value="PurM-like_N"/>
</dbReference>
<keyword evidence="7 8" id="KW-0460">Magnesium</keyword>
<evidence type="ECO:0000256" key="1">
    <source>
        <dbReference type="ARBA" id="ARBA00022490"/>
    </source>
</evidence>
<feature type="active site" evidence="8">
    <location>
        <position position="241"/>
    </location>
</feature>
<dbReference type="Gene3D" id="3.30.1330.10">
    <property type="entry name" value="PurM-like, N-terminal domain"/>
    <property type="match status" value="2"/>
</dbReference>
<dbReference type="SUPFAM" id="SSF56042">
    <property type="entry name" value="PurM C-terminal domain-like"/>
    <property type="match status" value="2"/>
</dbReference>
<dbReference type="GO" id="GO:0006189">
    <property type="term" value="P:'de novo' IMP biosynthetic process"/>
    <property type="evidence" value="ECO:0007669"/>
    <property type="project" value="UniProtKB-UniRule"/>
</dbReference>
<feature type="binding site" evidence="8">
    <location>
        <position position="302"/>
    </location>
    <ligand>
        <name>Mg(2+)</name>
        <dbReference type="ChEBI" id="CHEBI:18420"/>
        <label>1</label>
    </ligand>
</feature>
<evidence type="ECO:0000256" key="3">
    <source>
        <dbReference type="ARBA" id="ARBA00022723"/>
    </source>
</evidence>
<feature type="binding site" evidence="8">
    <location>
        <position position="466"/>
    </location>
    <ligand>
        <name>substrate</name>
    </ligand>
</feature>
<dbReference type="GO" id="GO:0004642">
    <property type="term" value="F:phosphoribosylformylglycinamidine synthase activity"/>
    <property type="evidence" value="ECO:0007669"/>
    <property type="project" value="UniProtKB-UniRule"/>
</dbReference>
<comment type="function">
    <text evidence="8">Part of the phosphoribosylformylglycinamidine synthase complex involved in the purines biosynthetic pathway. Catalyzes the ATP-dependent conversion of formylglycinamide ribonucleotide (FGAR) and glutamine to yield formylglycinamidine ribonucleotide (FGAM) and glutamate. The FGAM synthase complex is composed of three subunits. PurQ produces an ammonia molecule by converting glutamine to glutamate. PurL transfers the ammonia molecule to FGAR to form FGAM in an ATP-dependent manner. PurS interacts with PurQ and PurL and is thought to assist in the transfer of the ammonia molecule from PurQ to PurL.</text>
</comment>
<dbReference type="UniPathway" id="UPA00074">
    <property type="reaction ID" value="UER00128"/>
</dbReference>
<evidence type="ECO:0000256" key="4">
    <source>
        <dbReference type="ARBA" id="ARBA00022741"/>
    </source>
</evidence>
<sequence length="963" mass="105755">MITRIEVYSKISDARAKIRKKRLQELGFGSKIKNLFLADVYSLEINSPLKNLTAIASILTNPLTQTVNLSDPAYFSWAFEIGYMPGVTDNIAITAKEAIEDFRKKKFSKGENIYSSQITFIDGQLTLDEIKKLSQNFYNPLIETISIKSRVEYLENGGMDLSVPKVNLKAKSSVLEVDLAVADKTLADIGKNGIRDIQGKPRGPLALDLPSMKTIREYFRKIGRKPTDIELESLAQTWSEHCKHTIFGSQIDELEKGLFKTFIKGATEKILKKKPKFAASVFTDNSGAIHFDSKFLVTHKVETHNSPSALDPFGGSLTGIVGVNRDTIGFGLGALPIANFYGFCVADPDCDVPLYKGRGLTQKMLSSRRILEGIIAGVNAGGNQSGIPTPLGFLYFNERYRGKPLVFVGTIGIIPQKIKGRLSTAKSARRGDYIVMVGGRVGKDGIHGATFSSEGMDAGSPVSAVQIGNPIIQKKFSDALVKEARDQLLYHSITDNGAGGLSCSVAEMARQSGGCLVELEKVPLKYSGLEPWEIWVSESQERMTLAVPPAKWHILNKLMTRRAVEATIIGRFTSSGKCVVKYRNKTIMDVDLDFLHEGYPRKILKTKQPVNIASKKFNLNGRKHSDYLLDLLKDPSITGFEFISSQYDHIVQANLVVGPLIGRGRLNGETAVIRPLLDSERGIITSFGLYPDFSESDSYRMAACSIDTAIRNVVAAGADPGRIALLDNFCWCSPSDPERLYQLKCAAQACHDYALSYQTPFISGKDSLYNDFQGFDQNGRKVRISIPPTLLITSLGIIDNVYSAVTADFKKPGDLLYLLGETDSQTVPSVNALENMKIYRLLHKAIQKRIVASAIPLNKGGLAVGLAKGAMAGKLGVKADLSEIKGNVNKAQTAFFSESMGRIVVAIAAENKLIFENIFKGERPTPVGVVTEDKIISLNYKNNRIKTTVDLALAAYRRKFADY</sequence>
<dbReference type="InterPro" id="IPR036921">
    <property type="entry name" value="PurM-like_N_sf"/>
</dbReference>
<evidence type="ECO:0000259" key="9">
    <source>
        <dbReference type="Pfam" id="PF00586"/>
    </source>
</evidence>
<dbReference type="HAMAP" id="MF_00420">
    <property type="entry name" value="PurL_2"/>
    <property type="match status" value="1"/>
</dbReference>
<keyword evidence="5 8" id="KW-0658">Purine biosynthesis</keyword>
<dbReference type="InterPro" id="IPR041609">
    <property type="entry name" value="PurL_linker"/>
</dbReference>
<feature type="binding site" evidence="8">
    <location>
        <position position="325"/>
    </location>
    <ligand>
        <name>substrate</name>
    </ligand>
</feature>
<evidence type="ECO:0000256" key="7">
    <source>
        <dbReference type="ARBA" id="ARBA00022842"/>
    </source>
</evidence>
<comment type="caution">
    <text evidence="8">Lacks conserved residue(s) required for the propagation of feature annotation.</text>
</comment>
<proteinExistence type="inferred from homology"/>
<gene>
    <name evidence="8" type="primary">purL</name>
    <name evidence="12" type="ORF">A2968_03970</name>
</gene>
<feature type="binding site" evidence="8">
    <location>
        <position position="727"/>
    </location>
    <ligand>
        <name>ATP</name>
        <dbReference type="ChEBI" id="CHEBI:30616"/>
    </ligand>
</feature>
<dbReference type="GO" id="GO:0000287">
    <property type="term" value="F:magnesium ion binding"/>
    <property type="evidence" value="ECO:0007669"/>
    <property type="project" value="UniProtKB-UniRule"/>
</dbReference>
<dbReference type="Gene3D" id="3.90.650.10">
    <property type="entry name" value="PurM-like C-terminal domain"/>
    <property type="match status" value="2"/>
</dbReference>
<dbReference type="InterPro" id="IPR010918">
    <property type="entry name" value="PurM-like_C_dom"/>
</dbReference>
<accession>A0A1F6BKG2</accession>
<comment type="subcellular location">
    <subcellularLocation>
        <location evidence="8">Cytoplasm</location>
    </subcellularLocation>
</comment>
<feature type="active site" description="Proton acceptor" evidence="8">
    <location>
        <position position="304"/>
    </location>
</feature>
<reference evidence="12 13" key="1">
    <citation type="journal article" date="2016" name="Nat. Commun.">
        <title>Thousands of microbial genomes shed light on interconnected biogeochemical processes in an aquifer system.</title>
        <authorList>
            <person name="Anantharaman K."/>
            <person name="Brown C.T."/>
            <person name="Hug L.A."/>
            <person name="Sharon I."/>
            <person name="Castelle C.J."/>
            <person name="Probst A.J."/>
            <person name="Thomas B.C."/>
            <person name="Singh A."/>
            <person name="Wilkins M.J."/>
            <person name="Karaoz U."/>
            <person name="Brodie E.L."/>
            <person name="Williams K.H."/>
            <person name="Hubbard S.S."/>
            <person name="Banfield J.F."/>
        </authorList>
    </citation>
    <scope>NUCLEOTIDE SEQUENCE [LARGE SCALE GENOMIC DNA]</scope>
</reference>
<comment type="caution">
    <text evidence="12">The sequence shown here is derived from an EMBL/GenBank/DDBJ whole genome shotgun (WGS) entry which is preliminary data.</text>
</comment>
<feature type="binding site" evidence="8">
    <location>
        <position position="495"/>
    </location>
    <ligand>
        <name>Mg(2+)</name>
        <dbReference type="ChEBI" id="CHEBI:18420"/>
        <label>2</label>
    </ligand>
</feature>
<dbReference type="AlphaFoldDB" id="A0A1F6BKG2"/>
<organism evidence="12 13">
    <name type="scientific">Candidatus Gottesmanbacteria bacterium RIFCSPLOWO2_01_FULL_42_22</name>
    <dbReference type="NCBI Taxonomy" id="1798391"/>
    <lineage>
        <taxon>Bacteria</taxon>
        <taxon>Candidatus Gottesmaniibacteriota</taxon>
    </lineage>
</organism>
<dbReference type="Pfam" id="PF02769">
    <property type="entry name" value="AIRS_C"/>
    <property type="match status" value="2"/>
</dbReference>
<evidence type="ECO:0000259" key="10">
    <source>
        <dbReference type="Pfam" id="PF02769"/>
    </source>
</evidence>
<feature type="domain" description="PurM-like N-terminal" evidence="9">
    <location>
        <begin position="284"/>
        <end position="414"/>
    </location>
</feature>
<feature type="domain" description="PurM-like C-terminal" evidence="10">
    <location>
        <begin position="827"/>
        <end position="939"/>
    </location>
</feature>
<dbReference type="PANTHER" id="PTHR43555:SF1">
    <property type="entry name" value="PHOSPHORIBOSYLFORMYLGLYCINAMIDINE SYNTHASE SUBUNIT PURL"/>
    <property type="match status" value="1"/>
</dbReference>
<dbReference type="CDD" id="cd02204">
    <property type="entry name" value="PurL_repeat2"/>
    <property type="match status" value="1"/>
</dbReference>
<feature type="domain" description="PurM-like C-terminal" evidence="10">
    <location>
        <begin position="430"/>
        <end position="582"/>
    </location>
</feature>
<dbReference type="EMBL" id="MFJU01000001">
    <property type="protein sequence ID" value="OGG37358.1"/>
    <property type="molecule type" value="Genomic_DNA"/>
</dbReference>
<dbReference type="Proteomes" id="UP000176228">
    <property type="component" value="Unassembled WGS sequence"/>
</dbReference>
<comment type="pathway">
    <text evidence="8">Purine metabolism; IMP biosynthesis via de novo pathway; 5-amino-1-(5-phospho-D-ribosyl)imidazole from N(2)-formyl-N(1)-(5-phospho-D-ribosyl)glycinamide: step 1/2.</text>
</comment>
<feature type="binding site" evidence="8">
    <location>
        <begin position="538"/>
        <end position="540"/>
    </location>
    <ligand>
        <name>substrate</name>
    </ligand>
</feature>
<comment type="subunit">
    <text evidence="8">Monomer. Part of the FGAM synthase complex composed of 1 PurL, 1 PurQ and 2 PurS subunits.</text>
</comment>
<feature type="binding site" evidence="8">
    <location>
        <position position="300"/>
    </location>
    <ligand>
        <name>ATP</name>
        <dbReference type="ChEBI" id="CHEBI:30616"/>
    </ligand>
</feature>
<evidence type="ECO:0000256" key="6">
    <source>
        <dbReference type="ARBA" id="ARBA00022840"/>
    </source>
</evidence>
<evidence type="ECO:0000256" key="5">
    <source>
        <dbReference type="ARBA" id="ARBA00022755"/>
    </source>
</evidence>
<dbReference type="SUPFAM" id="SSF55326">
    <property type="entry name" value="PurM N-terminal domain-like"/>
    <property type="match status" value="2"/>
</dbReference>
<keyword evidence="1 8" id="KW-0963">Cytoplasm</keyword>
<keyword evidence="4 8" id="KW-0547">Nucleotide-binding</keyword>
<dbReference type="InterPro" id="IPR036676">
    <property type="entry name" value="PurM-like_C_sf"/>
</dbReference>
<evidence type="ECO:0000256" key="8">
    <source>
        <dbReference type="HAMAP-Rule" id="MF_00420"/>
    </source>
</evidence>
<comment type="catalytic activity">
    <reaction evidence="8">
        <text>N(2)-formyl-N(1)-(5-phospho-beta-D-ribosyl)glycinamide + L-glutamine + ATP + H2O = 2-formamido-N(1)-(5-O-phospho-beta-D-ribosyl)acetamidine + L-glutamate + ADP + phosphate + H(+)</text>
        <dbReference type="Rhea" id="RHEA:17129"/>
        <dbReference type="ChEBI" id="CHEBI:15377"/>
        <dbReference type="ChEBI" id="CHEBI:15378"/>
        <dbReference type="ChEBI" id="CHEBI:29985"/>
        <dbReference type="ChEBI" id="CHEBI:30616"/>
        <dbReference type="ChEBI" id="CHEBI:43474"/>
        <dbReference type="ChEBI" id="CHEBI:58359"/>
        <dbReference type="ChEBI" id="CHEBI:147286"/>
        <dbReference type="ChEBI" id="CHEBI:147287"/>
        <dbReference type="ChEBI" id="CHEBI:456216"/>
        <dbReference type="EC" id="6.3.5.3"/>
    </reaction>
</comment>
<name>A0A1F6BKG2_9BACT</name>
<evidence type="ECO:0000259" key="11">
    <source>
        <dbReference type="Pfam" id="PF18072"/>
    </source>
</evidence>
<feature type="domain" description="Phosphoribosylformylglycinamidine synthase linker" evidence="11">
    <location>
        <begin position="204"/>
        <end position="244"/>
    </location>
</feature>
<keyword evidence="6 8" id="KW-0067">ATP-binding</keyword>
<protein>
    <recommendedName>
        <fullName evidence="8">Phosphoribosylformylglycinamidine synthase subunit PurL</fullName>
        <shortName evidence="8">FGAM synthase</shortName>
        <ecNumber evidence="8">6.3.5.3</ecNumber>
    </recommendedName>
    <alternativeName>
        <fullName evidence="8">Formylglycinamide ribonucleotide amidotransferase subunit II</fullName>
        <shortName evidence="8">FGAR amidotransferase II</shortName>
        <shortName evidence="8">FGAR-AT II</shortName>
    </alternativeName>
    <alternativeName>
        <fullName evidence="8">Glutamine amidotransferase PurL</fullName>
    </alternativeName>
    <alternativeName>
        <fullName evidence="8">Phosphoribosylformylglycinamidine synthase subunit II</fullName>
    </alternativeName>
</protein>
<feature type="binding site" evidence="8">
    <location>
        <position position="326"/>
    </location>
    <ligand>
        <name>Mg(2+)</name>
        <dbReference type="ChEBI" id="CHEBI:18420"/>
        <label>2</label>
    </ligand>
</feature>
<dbReference type="Pfam" id="PF00586">
    <property type="entry name" value="AIRS"/>
    <property type="match status" value="2"/>
</dbReference>
<evidence type="ECO:0000313" key="13">
    <source>
        <dbReference type="Proteomes" id="UP000176228"/>
    </source>
</evidence>
<dbReference type="Pfam" id="PF18072">
    <property type="entry name" value="FGAR-AT_linker"/>
    <property type="match status" value="1"/>
</dbReference>
<dbReference type="GO" id="GO:0005524">
    <property type="term" value="F:ATP binding"/>
    <property type="evidence" value="ECO:0007669"/>
    <property type="project" value="UniProtKB-UniRule"/>
</dbReference>
<evidence type="ECO:0000256" key="2">
    <source>
        <dbReference type="ARBA" id="ARBA00022598"/>
    </source>
</evidence>
<feature type="domain" description="PurM-like N-terminal" evidence="9">
    <location>
        <begin position="682"/>
        <end position="768"/>
    </location>
</feature>
<dbReference type="EC" id="6.3.5.3" evidence="8"/>
<comment type="similarity">
    <text evidence="8">Belongs to the FGAMS family.</text>
</comment>
<feature type="binding site" evidence="8">
    <location>
        <position position="764"/>
    </location>
    <ligand>
        <name>ATP</name>
        <dbReference type="ChEBI" id="CHEBI:30616"/>
    </ligand>
</feature>
<feature type="binding site" evidence="8">
    <location>
        <position position="767"/>
    </location>
    <ligand>
        <name>substrate</name>
    </ligand>
</feature>
<dbReference type="STRING" id="1798391.A2968_03970"/>
<dbReference type="CDD" id="cd02203">
    <property type="entry name" value="PurL_repeat1"/>
    <property type="match status" value="1"/>
</dbReference>
<keyword evidence="3 8" id="KW-0479">Metal-binding</keyword>
<keyword evidence="2 8" id="KW-0436">Ligase</keyword>
<dbReference type="InterPro" id="IPR010074">
    <property type="entry name" value="PRibForGlyAmidine_synth_PurL"/>
</dbReference>
<dbReference type="GO" id="GO:0005737">
    <property type="term" value="C:cytoplasm"/>
    <property type="evidence" value="ECO:0007669"/>
    <property type="project" value="UniProtKB-SubCell"/>
</dbReference>
<dbReference type="PANTHER" id="PTHR43555">
    <property type="entry name" value="PHOSPHORIBOSYLFORMYLGLYCINAMIDINE SYNTHASE SUBUNIT PURL"/>
    <property type="match status" value="1"/>
</dbReference>
<evidence type="ECO:0000313" key="12">
    <source>
        <dbReference type="EMBL" id="OGG37358.1"/>
    </source>
</evidence>